<dbReference type="NCBIfam" id="TIGR00730">
    <property type="entry name" value="Rossman fold protein, TIGR00730 family"/>
    <property type="match status" value="1"/>
</dbReference>
<dbReference type="Gene3D" id="3.40.50.450">
    <property type="match status" value="1"/>
</dbReference>
<evidence type="ECO:0000313" key="4">
    <source>
        <dbReference type="Proteomes" id="UP001500067"/>
    </source>
</evidence>
<evidence type="ECO:0000256" key="1">
    <source>
        <dbReference type="ARBA" id="ARBA00000274"/>
    </source>
</evidence>
<comment type="catalytic activity">
    <reaction evidence="1">
        <text>AMP + H2O = D-ribose 5-phosphate + adenine</text>
        <dbReference type="Rhea" id="RHEA:20129"/>
        <dbReference type="ChEBI" id="CHEBI:15377"/>
        <dbReference type="ChEBI" id="CHEBI:16708"/>
        <dbReference type="ChEBI" id="CHEBI:78346"/>
        <dbReference type="ChEBI" id="CHEBI:456215"/>
        <dbReference type="EC" id="3.2.2.4"/>
    </reaction>
</comment>
<gene>
    <name evidence="3" type="ORF">GCM10023093_25870</name>
</gene>
<dbReference type="PANTHER" id="PTHR43393">
    <property type="entry name" value="CYTOKININ RIBOSIDE 5'-MONOPHOSPHATE PHOSPHORIBOHYDROLASE"/>
    <property type="match status" value="1"/>
</dbReference>
<dbReference type="SUPFAM" id="SSF102405">
    <property type="entry name" value="MCP/YpsA-like"/>
    <property type="match status" value="1"/>
</dbReference>
<organism evidence="3 4">
    <name type="scientific">Nemorincola caseinilytica</name>
    <dbReference type="NCBI Taxonomy" id="2054315"/>
    <lineage>
        <taxon>Bacteria</taxon>
        <taxon>Pseudomonadati</taxon>
        <taxon>Bacteroidota</taxon>
        <taxon>Chitinophagia</taxon>
        <taxon>Chitinophagales</taxon>
        <taxon>Chitinophagaceae</taxon>
        <taxon>Nemorincola</taxon>
    </lineage>
</organism>
<reference evidence="4" key="1">
    <citation type="journal article" date="2019" name="Int. J. Syst. Evol. Microbiol.">
        <title>The Global Catalogue of Microorganisms (GCM) 10K type strain sequencing project: providing services to taxonomists for standard genome sequencing and annotation.</title>
        <authorList>
            <consortium name="The Broad Institute Genomics Platform"/>
            <consortium name="The Broad Institute Genome Sequencing Center for Infectious Disease"/>
            <person name="Wu L."/>
            <person name="Ma J."/>
        </authorList>
    </citation>
    <scope>NUCLEOTIDE SEQUENCE [LARGE SCALE GENOMIC DNA]</scope>
    <source>
        <strain evidence="4">JCM 32105</strain>
    </source>
</reference>
<dbReference type="InterPro" id="IPR031100">
    <property type="entry name" value="LOG_fam"/>
</dbReference>
<accession>A0ABP8NN83</accession>
<comment type="caution">
    <text evidence="3">The sequence shown here is derived from an EMBL/GenBank/DDBJ whole genome shotgun (WGS) entry which is preliminary data.</text>
</comment>
<name>A0ABP8NN83_9BACT</name>
<dbReference type="Pfam" id="PF03641">
    <property type="entry name" value="Lysine_decarbox"/>
    <property type="match status" value="1"/>
</dbReference>
<dbReference type="EC" id="3.2.2.n1" evidence="2"/>
<sequence>MDKPKLRKEETTFLSGPLSRMAELRYCAATVIQFVKGFRALHFTGPCVTVFGSARFGETSTYYGKARDISFKLSKAGMSIMTGGGPGLMEAANRGARDAGGISLGCNIALPNEQRPNSYLDKYINIEFFFVRKELLRKYSVGFVVMPGGFGTLDEFFETITLIQTKKIRKFPIALVGIDYHKNLISHINGMAESNAISQEDKDLIVFTDSIDEAVNHILKYADENLSRYYKYKPNPLLGENSVQLKAN</sequence>
<evidence type="ECO:0000256" key="2">
    <source>
        <dbReference type="RuleBase" id="RU363015"/>
    </source>
</evidence>
<proteinExistence type="inferred from homology"/>
<dbReference type="PANTHER" id="PTHR43393:SF3">
    <property type="entry name" value="LYSINE DECARBOXYLASE-LIKE PROTEIN"/>
    <property type="match status" value="1"/>
</dbReference>
<dbReference type="EMBL" id="BAABFA010000019">
    <property type="protein sequence ID" value="GAA4468380.1"/>
    <property type="molecule type" value="Genomic_DNA"/>
</dbReference>
<keyword evidence="2" id="KW-0378">Hydrolase</keyword>
<evidence type="ECO:0000313" key="3">
    <source>
        <dbReference type="EMBL" id="GAA4468380.1"/>
    </source>
</evidence>
<dbReference type="InterPro" id="IPR005269">
    <property type="entry name" value="LOG"/>
</dbReference>
<protein>
    <recommendedName>
        <fullName evidence="2">Cytokinin riboside 5'-monophosphate phosphoribohydrolase</fullName>
        <ecNumber evidence="2">3.2.2.n1</ecNumber>
    </recommendedName>
</protein>
<keyword evidence="4" id="KW-1185">Reference proteome</keyword>
<dbReference type="InterPro" id="IPR052341">
    <property type="entry name" value="LOG_family_nucleotidases"/>
</dbReference>
<dbReference type="Proteomes" id="UP001500067">
    <property type="component" value="Unassembled WGS sequence"/>
</dbReference>
<comment type="similarity">
    <text evidence="2">Belongs to the LOG family.</text>
</comment>
<keyword evidence="2" id="KW-0203">Cytokinin biosynthesis</keyword>
<dbReference type="RefSeq" id="WP_345083884.1">
    <property type="nucleotide sequence ID" value="NZ_BAABFA010000019.1"/>
</dbReference>